<evidence type="ECO:0000256" key="4">
    <source>
        <dbReference type="ARBA" id="ARBA00022490"/>
    </source>
</evidence>
<dbReference type="InterPro" id="IPR036388">
    <property type="entry name" value="WH-like_DNA-bd_sf"/>
</dbReference>
<dbReference type="GO" id="GO:1900376">
    <property type="term" value="P:regulation of secondary metabolite biosynthetic process"/>
    <property type="evidence" value="ECO:0007669"/>
    <property type="project" value="TreeGrafter"/>
</dbReference>
<dbReference type="Proteomes" id="UP000050544">
    <property type="component" value="Unassembled WGS sequence"/>
</dbReference>
<feature type="binding site" evidence="11">
    <location>
        <position position="140"/>
    </location>
    <ligand>
        <name>Zn(2+)</name>
        <dbReference type="ChEBI" id="CHEBI:29105"/>
    </ligand>
</feature>
<comment type="subunit">
    <text evidence="3">Homodimer.</text>
</comment>
<dbReference type="RefSeq" id="WP_054521907.1">
    <property type="nucleotide sequence ID" value="NZ_LGKO01000005.1"/>
</dbReference>
<keyword evidence="12" id="KW-0408">Iron</keyword>
<comment type="cofactor">
    <cofactor evidence="12">
        <name>Mn(2+)</name>
        <dbReference type="ChEBI" id="CHEBI:29035"/>
    </cofactor>
    <cofactor evidence="12">
        <name>Fe(2+)</name>
        <dbReference type="ChEBI" id="CHEBI:29033"/>
    </cofactor>
    <text evidence="12">Binds 1 Mn(2+) or Fe(2+) ion per subunit.</text>
</comment>
<dbReference type="OrthoDB" id="8659436at2"/>
<keyword evidence="5" id="KW-0678">Repressor</keyword>
<evidence type="ECO:0000256" key="7">
    <source>
        <dbReference type="ARBA" id="ARBA00022833"/>
    </source>
</evidence>
<dbReference type="InterPro" id="IPR043135">
    <property type="entry name" value="Fur_C"/>
</dbReference>
<dbReference type="GO" id="GO:0005829">
    <property type="term" value="C:cytosol"/>
    <property type="evidence" value="ECO:0007669"/>
    <property type="project" value="TreeGrafter"/>
</dbReference>
<evidence type="ECO:0000256" key="8">
    <source>
        <dbReference type="ARBA" id="ARBA00023015"/>
    </source>
</evidence>
<accession>A0A0N8GQ13</accession>
<keyword evidence="10" id="KW-0804">Transcription</keyword>
<dbReference type="GO" id="GO:0045892">
    <property type="term" value="P:negative regulation of DNA-templated transcription"/>
    <property type="evidence" value="ECO:0007669"/>
    <property type="project" value="TreeGrafter"/>
</dbReference>
<comment type="caution">
    <text evidence="13">The sequence shown here is derived from an EMBL/GenBank/DDBJ whole genome shotgun (WGS) entry which is preliminary data.</text>
</comment>
<gene>
    <name evidence="13" type="ORF">SE15_09665</name>
</gene>
<comment type="similarity">
    <text evidence="2">Belongs to the Fur family.</text>
</comment>
<organism evidence="13 14">
    <name type="scientific">Thermanaerothrix daxensis</name>
    <dbReference type="NCBI Taxonomy" id="869279"/>
    <lineage>
        <taxon>Bacteria</taxon>
        <taxon>Bacillati</taxon>
        <taxon>Chloroflexota</taxon>
        <taxon>Anaerolineae</taxon>
        <taxon>Anaerolineales</taxon>
        <taxon>Anaerolineaceae</taxon>
        <taxon>Thermanaerothrix</taxon>
    </lineage>
</organism>
<keyword evidence="6 11" id="KW-0479">Metal-binding</keyword>
<evidence type="ECO:0000313" key="13">
    <source>
        <dbReference type="EMBL" id="KPL82418.1"/>
    </source>
</evidence>
<protein>
    <recommendedName>
        <fullName evidence="15">Fur family transcriptional regulator</fullName>
    </recommendedName>
</protein>
<keyword evidence="7 11" id="KW-0862">Zinc</keyword>
<comment type="subcellular location">
    <subcellularLocation>
        <location evidence="1">Cytoplasm</location>
    </subcellularLocation>
</comment>
<dbReference type="EMBL" id="LGKO01000005">
    <property type="protein sequence ID" value="KPL82418.1"/>
    <property type="molecule type" value="Genomic_DNA"/>
</dbReference>
<evidence type="ECO:0000256" key="12">
    <source>
        <dbReference type="PIRSR" id="PIRSR602481-2"/>
    </source>
</evidence>
<dbReference type="AlphaFoldDB" id="A0A0N8GQ13"/>
<evidence type="ECO:0000256" key="10">
    <source>
        <dbReference type="ARBA" id="ARBA00023163"/>
    </source>
</evidence>
<dbReference type="Gene3D" id="1.10.10.10">
    <property type="entry name" value="Winged helix-like DNA-binding domain superfamily/Winged helix DNA-binding domain"/>
    <property type="match status" value="1"/>
</dbReference>
<name>A0A0N8GQ13_9CHLR</name>
<evidence type="ECO:0000256" key="2">
    <source>
        <dbReference type="ARBA" id="ARBA00007957"/>
    </source>
</evidence>
<dbReference type="GO" id="GO:0003700">
    <property type="term" value="F:DNA-binding transcription factor activity"/>
    <property type="evidence" value="ECO:0007669"/>
    <property type="project" value="InterPro"/>
</dbReference>
<proteinExistence type="inferred from homology"/>
<keyword evidence="9" id="KW-0238">DNA-binding</keyword>
<sequence length="145" mass="16788">MNLPPLNLTEEWLDRLQASGYRLTQPLRRIVELLVASPRALGPIEIYDLVRVHYPNLGLVTVYRTLEKLEALGLVQRVHQEDGCHRYLRATQGHQHLLICTRCGRATYFAGDDLSRLIRHTEEETGYLVQDHWLQLYGLCPACRQ</sequence>
<keyword evidence="14" id="KW-1185">Reference proteome</keyword>
<keyword evidence="8" id="KW-0805">Transcription regulation</keyword>
<evidence type="ECO:0000256" key="11">
    <source>
        <dbReference type="PIRSR" id="PIRSR602481-1"/>
    </source>
</evidence>
<feature type="binding site" evidence="12">
    <location>
        <position position="94"/>
    </location>
    <ligand>
        <name>Fe cation</name>
        <dbReference type="ChEBI" id="CHEBI:24875"/>
    </ligand>
</feature>
<feature type="binding site" evidence="11">
    <location>
        <position position="143"/>
    </location>
    <ligand>
        <name>Zn(2+)</name>
        <dbReference type="ChEBI" id="CHEBI:29105"/>
    </ligand>
</feature>
<evidence type="ECO:0008006" key="15">
    <source>
        <dbReference type="Google" id="ProtNLM"/>
    </source>
</evidence>
<evidence type="ECO:0000256" key="3">
    <source>
        <dbReference type="ARBA" id="ARBA00011738"/>
    </source>
</evidence>
<dbReference type="PANTHER" id="PTHR33202">
    <property type="entry name" value="ZINC UPTAKE REGULATION PROTEIN"/>
    <property type="match status" value="1"/>
</dbReference>
<feature type="binding site" evidence="11">
    <location>
        <position position="103"/>
    </location>
    <ligand>
        <name>Zn(2+)</name>
        <dbReference type="ChEBI" id="CHEBI:29105"/>
    </ligand>
</feature>
<dbReference type="Pfam" id="PF01475">
    <property type="entry name" value="FUR"/>
    <property type="match status" value="1"/>
</dbReference>
<evidence type="ECO:0000256" key="9">
    <source>
        <dbReference type="ARBA" id="ARBA00023125"/>
    </source>
</evidence>
<dbReference type="GO" id="GO:0000976">
    <property type="term" value="F:transcription cis-regulatory region binding"/>
    <property type="evidence" value="ECO:0007669"/>
    <property type="project" value="TreeGrafter"/>
</dbReference>
<feature type="binding site" evidence="12">
    <location>
        <position position="132"/>
    </location>
    <ligand>
        <name>Fe cation</name>
        <dbReference type="ChEBI" id="CHEBI:24875"/>
    </ligand>
</feature>
<evidence type="ECO:0000256" key="1">
    <source>
        <dbReference type="ARBA" id="ARBA00004496"/>
    </source>
</evidence>
<dbReference type="PANTHER" id="PTHR33202:SF2">
    <property type="entry name" value="FERRIC UPTAKE REGULATION PROTEIN"/>
    <property type="match status" value="1"/>
</dbReference>
<evidence type="ECO:0000256" key="6">
    <source>
        <dbReference type="ARBA" id="ARBA00022723"/>
    </source>
</evidence>
<feature type="binding site" evidence="11">
    <location>
        <position position="100"/>
    </location>
    <ligand>
        <name>Zn(2+)</name>
        <dbReference type="ChEBI" id="CHEBI:29105"/>
    </ligand>
</feature>
<dbReference type="SUPFAM" id="SSF46785">
    <property type="entry name" value="Winged helix' DNA-binding domain"/>
    <property type="match status" value="1"/>
</dbReference>
<dbReference type="GO" id="GO:0008270">
    <property type="term" value="F:zinc ion binding"/>
    <property type="evidence" value="ECO:0007669"/>
    <property type="project" value="TreeGrafter"/>
</dbReference>
<dbReference type="Gene3D" id="3.30.1490.190">
    <property type="match status" value="1"/>
</dbReference>
<dbReference type="InterPro" id="IPR002481">
    <property type="entry name" value="FUR"/>
</dbReference>
<keyword evidence="4" id="KW-0963">Cytoplasm</keyword>
<reference evidence="13 14" key="1">
    <citation type="submission" date="2015-07" db="EMBL/GenBank/DDBJ databases">
        <title>Whole genome sequence of Thermanaerothrix daxensis DSM 23592.</title>
        <authorList>
            <person name="Hemp J."/>
            <person name="Ward L.M."/>
            <person name="Pace L.A."/>
            <person name="Fischer W.W."/>
        </authorList>
    </citation>
    <scope>NUCLEOTIDE SEQUENCE [LARGE SCALE GENOMIC DNA]</scope>
    <source>
        <strain evidence="13 14">GNS-1</strain>
    </source>
</reference>
<evidence type="ECO:0000256" key="5">
    <source>
        <dbReference type="ARBA" id="ARBA00022491"/>
    </source>
</evidence>
<dbReference type="InterPro" id="IPR036390">
    <property type="entry name" value="WH_DNA-bd_sf"/>
</dbReference>
<dbReference type="STRING" id="869279.SE15_09665"/>
<evidence type="ECO:0000313" key="14">
    <source>
        <dbReference type="Proteomes" id="UP000050544"/>
    </source>
</evidence>
<comment type="cofactor">
    <cofactor evidence="11">
        <name>Zn(2+)</name>
        <dbReference type="ChEBI" id="CHEBI:29105"/>
    </cofactor>
    <text evidence="11">Binds 1 zinc ion per subunit.</text>
</comment>
<dbReference type="CDD" id="cd07153">
    <property type="entry name" value="Fur_like"/>
    <property type="match status" value="1"/>
</dbReference>